<keyword evidence="2 5" id="KW-0238">DNA-binding</keyword>
<evidence type="ECO:0000256" key="1">
    <source>
        <dbReference type="ARBA" id="ARBA00023015"/>
    </source>
</evidence>
<dbReference type="CDD" id="cd06295">
    <property type="entry name" value="PBP1_CelR"/>
    <property type="match status" value="1"/>
</dbReference>
<dbReference type="GO" id="GO:0003677">
    <property type="term" value="F:DNA binding"/>
    <property type="evidence" value="ECO:0007669"/>
    <property type="project" value="UniProtKB-KW"/>
</dbReference>
<dbReference type="EMBL" id="JAVDVX010000004">
    <property type="protein sequence ID" value="MDR7090440.1"/>
    <property type="molecule type" value="Genomic_DNA"/>
</dbReference>
<accession>A0ABU1UZ40</accession>
<dbReference type="Gene3D" id="3.40.50.2300">
    <property type="match status" value="2"/>
</dbReference>
<dbReference type="PANTHER" id="PTHR30146:SF120">
    <property type="entry name" value="ALANINE RACEMASE"/>
    <property type="match status" value="1"/>
</dbReference>
<dbReference type="InterPro" id="IPR010982">
    <property type="entry name" value="Lambda_DNA-bd_dom_sf"/>
</dbReference>
<organism evidence="5 6">
    <name type="scientific">Cellvibrio fibrivorans</name>
    <dbReference type="NCBI Taxonomy" id="126350"/>
    <lineage>
        <taxon>Bacteria</taxon>
        <taxon>Pseudomonadati</taxon>
        <taxon>Pseudomonadota</taxon>
        <taxon>Gammaproteobacteria</taxon>
        <taxon>Cellvibrionales</taxon>
        <taxon>Cellvibrionaceae</taxon>
        <taxon>Cellvibrio</taxon>
    </lineage>
</organism>
<name>A0ABU1UZ40_9GAMM</name>
<reference evidence="5 6" key="1">
    <citation type="submission" date="2023-07" db="EMBL/GenBank/DDBJ databases">
        <title>Sorghum-associated microbial communities from plants grown in Nebraska, USA.</title>
        <authorList>
            <person name="Schachtman D."/>
        </authorList>
    </citation>
    <scope>NUCLEOTIDE SEQUENCE [LARGE SCALE GENOMIC DNA]</scope>
    <source>
        <strain evidence="5 6">BE190</strain>
    </source>
</reference>
<dbReference type="Proteomes" id="UP001253595">
    <property type="component" value="Unassembled WGS sequence"/>
</dbReference>
<comment type="caution">
    <text evidence="5">The sequence shown here is derived from an EMBL/GenBank/DDBJ whole genome shotgun (WGS) entry which is preliminary data.</text>
</comment>
<evidence type="ECO:0000256" key="3">
    <source>
        <dbReference type="ARBA" id="ARBA00023163"/>
    </source>
</evidence>
<dbReference type="PROSITE" id="PS50932">
    <property type="entry name" value="HTH_LACI_2"/>
    <property type="match status" value="1"/>
</dbReference>
<dbReference type="RefSeq" id="WP_310072764.1">
    <property type="nucleotide sequence ID" value="NZ_JAVDVX010000004.1"/>
</dbReference>
<dbReference type="PROSITE" id="PS00356">
    <property type="entry name" value="HTH_LACI_1"/>
    <property type="match status" value="1"/>
</dbReference>
<feature type="domain" description="HTH lacI-type" evidence="4">
    <location>
        <begin position="13"/>
        <end position="67"/>
    </location>
</feature>
<keyword evidence="3" id="KW-0804">Transcription</keyword>
<evidence type="ECO:0000313" key="6">
    <source>
        <dbReference type="Proteomes" id="UP001253595"/>
    </source>
</evidence>
<sequence>MKKETTTIKKTALKMVDLAKMAGVSKSTVSRALQNSELVNLETREKIQALAKEHNYRLNTQARNFRLKESLTIGVVIPSADEARWQITDPFFLELLGSISFSLIEQGHEMLLSGLSLHAVASGHDGLRRINCDGLIVAGQADCHEDLNRIADGNTPVVVWGAKLPDQRYCTVGGDNHLGGALATRHLLEIGRQQIAIIGDWSTPEGRLRYEGYHQTLMNTGLAPNPALEVALGVGRDSHREAAQRLIASGHKFDGLFCLSDAIAMAAINSLTEHGLRVPTDVAVVGYDDISLARFYTPSITTIRQDREQGGRLMVEKLLAMIDGERVDSGFLPTDIIVRNSTLS</sequence>
<gene>
    <name evidence="5" type="ORF">J2X05_002464</name>
</gene>
<dbReference type="SMART" id="SM00354">
    <property type="entry name" value="HTH_LACI"/>
    <property type="match status" value="1"/>
</dbReference>
<protein>
    <submittedName>
        <fullName evidence="5">DNA-binding LacI/PurR family transcriptional regulator</fullName>
    </submittedName>
</protein>
<dbReference type="SUPFAM" id="SSF47413">
    <property type="entry name" value="lambda repressor-like DNA-binding domains"/>
    <property type="match status" value="1"/>
</dbReference>
<evidence type="ECO:0000313" key="5">
    <source>
        <dbReference type="EMBL" id="MDR7090440.1"/>
    </source>
</evidence>
<dbReference type="InterPro" id="IPR046335">
    <property type="entry name" value="LacI/GalR-like_sensor"/>
</dbReference>
<keyword evidence="1" id="KW-0805">Transcription regulation</keyword>
<dbReference type="Pfam" id="PF00356">
    <property type="entry name" value="LacI"/>
    <property type="match status" value="1"/>
</dbReference>
<evidence type="ECO:0000259" key="4">
    <source>
        <dbReference type="PROSITE" id="PS50932"/>
    </source>
</evidence>
<evidence type="ECO:0000256" key="2">
    <source>
        <dbReference type="ARBA" id="ARBA00023125"/>
    </source>
</evidence>
<dbReference type="CDD" id="cd01392">
    <property type="entry name" value="HTH_LacI"/>
    <property type="match status" value="1"/>
</dbReference>
<dbReference type="InterPro" id="IPR000843">
    <property type="entry name" value="HTH_LacI"/>
</dbReference>
<dbReference type="SUPFAM" id="SSF53822">
    <property type="entry name" value="Periplasmic binding protein-like I"/>
    <property type="match status" value="1"/>
</dbReference>
<proteinExistence type="predicted"/>
<dbReference type="Gene3D" id="1.10.260.40">
    <property type="entry name" value="lambda repressor-like DNA-binding domains"/>
    <property type="match status" value="1"/>
</dbReference>
<keyword evidence="6" id="KW-1185">Reference proteome</keyword>
<dbReference type="Pfam" id="PF13377">
    <property type="entry name" value="Peripla_BP_3"/>
    <property type="match status" value="1"/>
</dbReference>
<dbReference type="PANTHER" id="PTHR30146">
    <property type="entry name" value="LACI-RELATED TRANSCRIPTIONAL REPRESSOR"/>
    <property type="match status" value="1"/>
</dbReference>
<dbReference type="InterPro" id="IPR028082">
    <property type="entry name" value="Peripla_BP_I"/>
</dbReference>